<keyword evidence="1" id="KW-0732">Signal</keyword>
<feature type="signal peptide" evidence="1">
    <location>
        <begin position="1"/>
        <end position="18"/>
    </location>
</feature>
<comment type="caution">
    <text evidence="2">The sequence shown here is derived from an EMBL/GenBank/DDBJ whole genome shotgun (WGS) entry which is preliminary data.</text>
</comment>
<dbReference type="Proteomes" id="UP000319257">
    <property type="component" value="Unassembled WGS sequence"/>
</dbReference>
<gene>
    <name evidence="2" type="ORF">E0L32_002303</name>
</gene>
<evidence type="ECO:0000256" key="1">
    <source>
        <dbReference type="SAM" id="SignalP"/>
    </source>
</evidence>
<keyword evidence="3" id="KW-1185">Reference proteome</keyword>
<dbReference type="EMBL" id="SKBQ01000009">
    <property type="protein sequence ID" value="TPX06807.1"/>
    <property type="molecule type" value="Genomic_DNA"/>
</dbReference>
<proteinExistence type="predicted"/>
<feature type="chain" id="PRO_5021192722" evidence="1">
    <location>
        <begin position="19"/>
        <end position="383"/>
    </location>
</feature>
<dbReference type="OrthoDB" id="4764652at2759"/>
<dbReference type="AlphaFoldDB" id="A0A507AJ73"/>
<dbReference type="RefSeq" id="XP_030988518.1">
    <property type="nucleotide sequence ID" value="XM_031136478.1"/>
</dbReference>
<organism evidence="2 3">
    <name type="scientific">Thyridium curvatum</name>
    <dbReference type="NCBI Taxonomy" id="1093900"/>
    <lineage>
        <taxon>Eukaryota</taxon>
        <taxon>Fungi</taxon>
        <taxon>Dikarya</taxon>
        <taxon>Ascomycota</taxon>
        <taxon>Pezizomycotina</taxon>
        <taxon>Sordariomycetes</taxon>
        <taxon>Sordariomycetidae</taxon>
        <taxon>Thyridiales</taxon>
        <taxon>Thyridiaceae</taxon>
        <taxon>Thyridium</taxon>
    </lineage>
</organism>
<name>A0A507AJ73_9PEZI</name>
<dbReference type="InParanoid" id="A0A507AJ73"/>
<evidence type="ECO:0000313" key="2">
    <source>
        <dbReference type="EMBL" id="TPX06807.1"/>
    </source>
</evidence>
<reference evidence="2 3" key="1">
    <citation type="submission" date="2019-06" db="EMBL/GenBank/DDBJ databases">
        <title>Draft genome sequence of the filamentous fungus Phialemoniopsis curvata isolated from diesel fuel.</title>
        <authorList>
            <person name="Varaljay V.A."/>
            <person name="Lyon W.J."/>
            <person name="Crouch A.L."/>
            <person name="Drake C.E."/>
            <person name="Hollomon J.M."/>
            <person name="Nadeau L.J."/>
            <person name="Nunn H.S."/>
            <person name="Stevenson B.S."/>
            <person name="Bojanowski C.L."/>
            <person name="Crookes-Goodson W.J."/>
        </authorList>
    </citation>
    <scope>NUCLEOTIDE SEQUENCE [LARGE SCALE GENOMIC DNA]</scope>
    <source>
        <strain evidence="2 3">D216</strain>
    </source>
</reference>
<protein>
    <submittedName>
        <fullName evidence="2">Uncharacterized protein</fullName>
    </submittedName>
</protein>
<sequence length="383" mass="42352">MKVSQAFLLGSLVLPILALVPGTREQAPRDLNADSFSEFVTRNTQLIDEALKRRESIQYDGRLPELREGWPNITAVKTSRSAESSELAARSSGEVAIRDDPGDFARYLFMGLRVYTVVAAPVTWYGLVDSCSQFTEETGNGIQCVFGAITQVIAIVTLVYQGAIWRGQLAQRLTDNGWHVPGINKRDEWVSNMVRDLSEGLKSEVRHIGSWDDEDLAKRDSGPAAPREVFGIKAGNQDYHFTFMGRDAEGKGTFRLGLGDGFDPNDKQRRQNPLTNNNFYFKSGGIDFEVQAVESASFPEWSWGSPTDNLEFQDIYNSVNCYLGGVQGLFLAGENAINFQVYDSFKDETLSAGIMSPFSASQKSAIRQMKLTGGIESNKCGAF</sequence>
<evidence type="ECO:0000313" key="3">
    <source>
        <dbReference type="Proteomes" id="UP000319257"/>
    </source>
</evidence>
<dbReference type="GeneID" id="41969750"/>
<accession>A0A507AJ73</accession>